<sequence length="111" mass="12140">MLRALIVIAPFVLVVYCLVHCIQAPDDRVRHLPKWAWILLIIFAYIVGPLAYLIAGRPLPQRGAGPGRGGLKRAPRGPDDDPDFLRNLEQQRRKQAGDDTAPGAEGGKPPA</sequence>
<evidence type="ECO:0000313" key="9">
    <source>
        <dbReference type="EMBL" id="PPK93536.1"/>
    </source>
</evidence>
<evidence type="ECO:0000256" key="6">
    <source>
        <dbReference type="SAM" id="MobiDB-lite"/>
    </source>
</evidence>
<dbReference type="InterPro" id="IPR027379">
    <property type="entry name" value="CLS_N"/>
</dbReference>
<gene>
    <name evidence="9" type="ORF">CLV92_110164</name>
</gene>
<evidence type="ECO:0000313" key="10">
    <source>
        <dbReference type="Proteomes" id="UP000239485"/>
    </source>
</evidence>
<feature type="transmembrane region" description="Helical" evidence="7">
    <location>
        <begin position="35"/>
        <end position="55"/>
    </location>
</feature>
<dbReference type="RefSeq" id="WP_245886837.1">
    <property type="nucleotide sequence ID" value="NZ_PTJD01000010.1"/>
</dbReference>
<name>A0A2S6IH68_9ACTN</name>
<organism evidence="9 10">
    <name type="scientific">Kineococcus xinjiangensis</name>
    <dbReference type="NCBI Taxonomy" id="512762"/>
    <lineage>
        <taxon>Bacteria</taxon>
        <taxon>Bacillati</taxon>
        <taxon>Actinomycetota</taxon>
        <taxon>Actinomycetes</taxon>
        <taxon>Kineosporiales</taxon>
        <taxon>Kineosporiaceae</taxon>
        <taxon>Kineococcus</taxon>
    </lineage>
</organism>
<proteinExistence type="predicted"/>
<comment type="caution">
    <text evidence="9">The sequence shown here is derived from an EMBL/GenBank/DDBJ whole genome shotgun (WGS) entry which is preliminary data.</text>
</comment>
<protein>
    <submittedName>
        <fullName evidence="9">Phospholipase D-like protein</fullName>
    </submittedName>
</protein>
<accession>A0A2S6IH68</accession>
<reference evidence="9 10" key="1">
    <citation type="submission" date="2018-02" db="EMBL/GenBank/DDBJ databases">
        <title>Genomic Encyclopedia of Archaeal and Bacterial Type Strains, Phase II (KMG-II): from individual species to whole genera.</title>
        <authorList>
            <person name="Goeker M."/>
        </authorList>
    </citation>
    <scope>NUCLEOTIDE SEQUENCE [LARGE SCALE GENOMIC DNA]</scope>
    <source>
        <strain evidence="9 10">DSM 22857</strain>
    </source>
</reference>
<evidence type="ECO:0000256" key="4">
    <source>
        <dbReference type="ARBA" id="ARBA00022989"/>
    </source>
</evidence>
<keyword evidence="5 7" id="KW-0472">Membrane</keyword>
<keyword evidence="3 7" id="KW-0812">Transmembrane</keyword>
<keyword evidence="10" id="KW-1185">Reference proteome</keyword>
<feature type="compositionally biased region" description="Basic and acidic residues" evidence="6">
    <location>
        <begin position="76"/>
        <end position="97"/>
    </location>
</feature>
<evidence type="ECO:0000256" key="1">
    <source>
        <dbReference type="ARBA" id="ARBA00004651"/>
    </source>
</evidence>
<dbReference type="EMBL" id="PTJD01000010">
    <property type="protein sequence ID" value="PPK93536.1"/>
    <property type="molecule type" value="Genomic_DNA"/>
</dbReference>
<feature type="region of interest" description="Disordered" evidence="6">
    <location>
        <begin position="60"/>
        <end position="111"/>
    </location>
</feature>
<evidence type="ECO:0000256" key="5">
    <source>
        <dbReference type="ARBA" id="ARBA00023136"/>
    </source>
</evidence>
<dbReference type="AlphaFoldDB" id="A0A2S6IH68"/>
<dbReference type="GO" id="GO:0005886">
    <property type="term" value="C:plasma membrane"/>
    <property type="evidence" value="ECO:0007669"/>
    <property type="project" value="UniProtKB-SubCell"/>
</dbReference>
<keyword evidence="4 7" id="KW-1133">Transmembrane helix</keyword>
<comment type="subcellular location">
    <subcellularLocation>
        <location evidence="1">Cell membrane</location>
        <topology evidence="1">Multi-pass membrane protein</topology>
    </subcellularLocation>
</comment>
<feature type="domain" description="Cardiolipin synthase N-terminal" evidence="8">
    <location>
        <begin position="12"/>
        <end position="57"/>
    </location>
</feature>
<keyword evidence="2" id="KW-1003">Cell membrane</keyword>
<evidence type="ECO:0000259" key="8">
    <source>
        <dbReference type="Pfam" id="PF13396"/>
    </source>
</evidence>
<evidence type="ECO:0000256" key="3">
    <source>
        <dbReference type="ARBA" id="ARBA00022692"/>
    </source>
</evidence>
<dbReference type="Proteomes" id="UP000239485">
    <property type="component" value="Unassembled WGS sequence"/>
</dbReference>
<dbReference type="Pfam" id="PF13396">
    <property type="entry name" value="PLDc_N"/>
    <property type="match status" value="1"/>
</dbReference>
<evidence type="ECO:0000256" key="7">
    <source>
        <dbReference type="SAM" id="Phobius"/>
    </source>
</evidence>
<evidence type="ECO:0000256" key="2">
    <source>
        <dbReference type="ARBA" id="ARBA00022475"/>
    </source>
</evidence>